<comment type="caution">
    <text evidence="3">The sequence shown here is derived from an EMBL/GenBank/DDBJ whole genome shotgun (WGS) entry which is preliminary data.</text>
</comment>
<dbReference type="PANTHER" id="PTHR45138:SF9">
    <property type="entry name" value="DIGUANYLATE CYCLASE DGCM-RELATED"/>
    <property type="match status" value="1"/>
</dbReference>
<sequence length="388" mass="43716">MSTDLTSWSTSPLPMIFAVCGACIAFMMLIMCLFMYSRQRKSAYIYMAAAFSFIMTHEGLNIHSAWIGIVDFSPEPIVLRIIRLFSFVLLNMSVVMLYRKIKTMHYWLPLLTAALLLLPLILPSFLSFTIDPVWQSVYFDVILLCALYVAFTKGVPRIGQPVKYAVGLAAYALWFALQAVQTYTGIVSIPLQGFALALPVLFYTLVFFILFRRIVELMQSIYRSAITDGLTGLYNRRHFMKYLDHYTAQALKISAIFCDIDNFKKLNDTQGHARADEVLKQVAAIMEEELDGIGITGRYGGEELVALVVDRKIKPSQVAENIRARVAAETIVTISVGYSVLRQGVQGDELMNQADKAMYHSKTTGKNKVTDYRSLEELLNEPKEAAVQ</sequence>
<feature type="transmembrane region" description="Helical" evidence="1">
    <location>
        <begin position="132"/>
        <end position="152"/>
    </location>
</feature>
<dbReference type="InterPro" id="IPR029787">
    <property type="entry name" value="Nucleotide_cyclase"/>
</dbReference>
<dbReference type="RefSeq" id="WP_007127727.1">
    <property type="nucleotide sequence ID" value="NZ_CP139098.1"/>
</dbReference>
<name>A0ABS4FDM7_9BACL</name>
<dbReference type="CDD" id="cd01949">
    <property type="entry name" value="GGDEF"/>
    <property type="match status" value="1"/>
</dbReference>
<feature type="transmembrane region" description="Helical" evidence="1">
    <location>
        <begin position="164"/>
        <end position="183"/>
    </location>
</feature>
<feature type="transmembrane region" description="Helical" evidence="1">
    <location>
        <begin position="15"/>
        <end position="36"/>
    </location>
</feature>
<dbReference type="Gene3D" id="3.30.70.270">
    <property type="match status" value="1"/>
</dbReference>
<keyword evidence="1" id="KW-0472">Membrane</keyword>
<organism evidence="3 4">
    <name type="scientific">Paenibacillus lactis</name>
    <dbReference type="NCBI Taxonomy" id="228574"/>
    <lineage>
        <taxon>Bacteria</taxon>
        <taxon>Bacillati</taxon>
        <taxon>Bacillota</taxon>
        <taxon>Bacilli</taxon>
        <taxon>Bacillales</taxon>
        <taxon>Paenibacillaceae</taxon>
        <taxon>Paenibacillus</taxon>
    </lineage>
</organism>
<accession>A0ABS4FDM7</accession>
<evidence type="ECO:0000256" key="1">
    <source>
        <dbReference type="SAM" id="Phobius"/>
    </source>
</evidence>
<keyword evidence="1" id="KW-1133">Transmembrane helix</keyword>
<evidence type="ECO:0000313" key="4">
    <source>
        <dbReference type="Proteomes" id="UP000706926"/>
    </source>
</evidence>
<dbReference type="NCBIfam" id="TIGR00254">
    <property type="entry name" value="GGDEF"/>
    <property type="match status" value="1"/>
</dbReference>
<evidence type="ECO:0000313" key="3">
    <source>
        <dbReference type="EMBL" id="MBP1894368.1"/>
    </source>
</evidence>
<gene>
    <name evidence="3" type="ORF">J2Z18_003471</name>
</gene>
<dbReference type="Proteomes" id="UP000706926">
    <property type="component" value="Unassembled WGS sequence"/>
</dbReference>
<dbReference type="InterPro" id="IPR050469">
    <property type="entry name" value="Diguanylate_Cyclase"/>
</dbReference>
<keyword evidence="4" id="KW-1185">Reference proteome</keyword>
<feature type="transmembrane region" description="Helical" evidence="1">
    <location>
        <begin position="189"/>
        <end position="211"/>
    </location>
</feature>
<dbReference type="Pfam" id="PF00990">
    <property type="entry name" value="GGDEF"/>
    <property type="match status" value="1"/>
</dbReference>
<dbReference type="PROSITE" id="PS50887">
    <property type="entry name" value="GGDEF"/>
    <property type="match status" value="1"/>
</dbReference>
<feature type="transmembrane region" description="Helical" evidence="1">
    <location>
        <begin position="81"/>
        <end position="99"/>
    </location>
</feature>
<dbReference type="InterPro" id="IPR000160">
    <property type="entry name" value="GGDEF_dom"/>
</dbReference>
<dbReference type="InterPro" id="IPR043128">
    <property type="entry name" value="Rev_trsase/Diguanyl_cyclase"/>
</dbReference>
<protein>
    <submittedName>
        <fullName evidence="3">Diguanylate cyclase (GGDEF)-like protein</fullName>
    </submittedName>
</protein>
<feature type="transmembrane region" description="Helical" evidence="1">
    <location>
        <begin position="43"/>
        <end position="69"/>
    </location>
</feature>
<keyword evidence="1" id="KW-0812">Transmembrane</keyword>
<dbReference type="PANTHER" id="PTHR45138">
    <property type="entry name" value="REGULATORY COMPONENTS OF SENSORY TRANSDUCTION SYSTEM"/>
    <property type="match status" value="1"/>
</dbReference>
<dbReference type="SUPFAM" id="SSF55073">
    <property type="entry name" value="Nucleotide cyclase"/>
    <property type="match status" value="1"/>
</dbReference>
<feature type="transmembrane region" description="Helical" evidence="1">
    <location>
        <begin position="106"/>
        <end position="126"/>
    </location>
</feature>
<dbReference type="EMBL" id="JAGGKI010000008">
    <property type="protein sequence ID" value="MBP1894368.1"/>
    <property type="molecule type" value="Genomic_DNA"/>
</dbReference>
<proteinExistence type="predicted"/>
<reference evidence="3 4" key="1">
    <citation type="submission" date="2021-03" db="EMBL/GenBank/DDBJ databases">
        <title>Genomic Encyclopedia of Type Strains, Phase IV (KMG-IV): sequencing the most valuable type-strain genomes for metagenomic binning, comparative biology and taxonomic classification.</title>
        <authorList>
            <person name="Goeker M."/>
        </authorList>
    </citation>
    <scope>NUCLEOTIDE SEQUENCE [LARGE SCALE GENOMIC DNA]</scope>
    <source>
        <strain evidence="3 4">DSM 15596</strain>
    </source>
</reference>
<evidence type="ECO:0000259" key="2">
    <source>
        <dbReference type="PROSITE" id="PS50887"/>
    </source>
</evidence>
<dbReference type="GeneID" id="95405413"/>
<dbReference type="SMART" id="SM00267">
    <property type="entry name" value="GGDEF"/>
    <property type="match status" value="1"/>
</dbReference>
<feature type="domain" description="GGDEF" evidence="2">
    <location>
        <begin position="251"/>
        <end position="374"/>
    </location>
</feature>